<keyword evidence="9" id="KW-1185">Reference proteome</keyword>
<protein>
    <recommendedName>
        <fullName evidence="10">Locomotion-related protein Hikaru genki</fullName>
    </recommendedName>
</protein>
<dbReference type="Proteomes" id="UP001329430">
    <property type="component" value="Chromosome 6"/>
</dbReference>
<keyword evidence="3 5" id="KW-1015">Disulfide bond</keyword>
<gene>
    <name evidence="8" type="ORF">RI129_008585</name>
</gene>
<reference evidence="8 9" key="1">
    <citation type="journal article" date="2024" name="Insects">
        <title>An Improved Chromosome-Level Genome Assembly of the Firefly Pyrocoelia pectoralis.</title>
        <authorList>
            <person name="Fu X."/>
            <person name="Meyer-Rochow V.B."/>
            <person name="Ballantyne L."/>
            <person name="Zhu X."/>
        </authorList>
    </citation>
    <scope>NUCLEOTIDE SEQUENCE [LARGE SCALE GENOMIC DNA]</scope>
    <source>
        <strain evidence="8">XCY_ONT2</strain>
    </source>
</reference>
<dbReference type="EMBL" id="JAVRBK010000006">
    <property type="protein sequence ID" value="KAK5642418.1"/>
    <property type="molecule type" value="Genomic_DNA"/>
</dbReference>
<accession>A0AAN7V8W4</accession>
<dbReference type="SUPFAM" id="SSF57535">
    <property type="entry name" value="Complement control module/SCR domain"/>
    <property type="match status" value="5"/>
</dbReference>
<feature type="disulfide bond" evidence="5">
    <location>
        <begin position="482"/>
        <end position="509"/>
    </location>
</feature>
<dbReference type="CDD" id="cd00033">
    <property type="entry name" value="CCP"/>
    <property type="match status" value="4"/>
</dbReference>
<feature type="domain" description="Sushi" evidence="7">
    <location>
        <begin position="324"/>
        <end position="386"/>
    </location>
</feature>
<keyword evidence="4" id="KW-0325">Glycoprotein</keyword>
<evidence type="ECO:0008006" key="10">
    <source>
        <dbReference type="Google" id="ProtNLM"/>
    </source>
</evidence>
<feature type="domain" description="Sushi" evidence="7">
    <location>
        <begin position="387"/>
        <end position="452"/>
    </location>
</feature>
<dbReference type="Gene3D" id="2.10.70.10">
    <property type="entry name" value="Complement Module, domain 1"/>
    <property type="match status" value="5"/>
</dbReference>
<evidence type="ECO:0000256" key="2">
    <source>
        <dbReference type="ARBA" id="ARBA00022737"/>
    </source>
</evidence>
<dbReference type="Gene3D" id="2.60.40.10">
    <property type="entry name" value="Immunoglobulins"/>
    <property type="match status" value="1"/>
</dbReference>
<dbReference type="InterPro" id="IPR050350">
    <property type="entry name" value="Compl-Cell_Adhes-Reg"/>
</dbReference>
<organism evidence="8 9">
    <name type="scientific">Pyrocoelia pectoralis</name>
    <dbReference type="NCBI Taxonomy" id="417401"/>
    <lineage>
        <taxon>Eukaryota</taxon>
        <taxon>Metazoa</taxon>
        <taxon>Ecdysozoa</taxon>
        <taxon>Arthropoda</taxon>
        <taxon>Hexapoda</taxon>
        <taxon>Insecta</taxon>
        <taxon>Pterygota</taxon>
        <taxon>Neoptera</taxon>
        <taxon>Endopterygota</taxon>
        <taxon>Coleoptera</taxon>
        <taxon>Polyphaga</taxon>
        <taxon>Elateriformia</taxon>
        <taxon>Elateroidea</taxon>
        <taxon>Lampyridae</taxon>
        <taxon>Lampyrinae</taxon>
        <taxon>Pyrocoelia</taxon>
    </lineage>
</organism>
<dbReference type="InterPro" id="IPR013783">
    <property type="entry name" value="Ig-like_fold"/>
</dbReference>
<keyword evidence="1 5" id="KW-0768">Sushi</keyword>
<feature type="domain" description="Sushi" evidence="7">
    <location>
        <begin position="265"/>
        <end position="323"/>
    </location>
</feature>
<evidence type="ECO:0000313" key="9">
    <source>
        <dbReference type="Proteomes" id="UP001329430"/>
    </source>
</evidence>
<dbReference type="SMART" id="SM00409">
    <property type="entry name" value="IG"/>
    <property type="match status" value="1"/>
</dbReference>
<feature type="disulfide bond" evidence="5">
    <location>
        <begin position="294"/>
        <end position="321"/>
    </location>
</feature>
<comment type="caution">
    <text evidence="5">Lacks conserved residue(s) required for the propagation of feature annotation.</text>
</comment>
<dbReference type="InterPro" id="IPR003599">
    <property type="entry name" value="Ig_sub"/>
</dbReference>
<dbReference type="PANTHER" id="PTHR19325:SF575">
    <property type="entry name" value="LOCOMOTION-RELATED PROTEIN HIKARU GENKI"/>
    <property type="match status" value="1"/>
</dbReference>
<evidence type="ECO:0000256" key="1">
    <source>
        <dbReference type="ARBA" id="ARBA00022659"/>
    </source>
</evidence>
<dbReference type="SMART" id="SM00032">
    <property type="entry name" value="CCP"/>
    <property type="match status" value="5"/>
</dbReference>
<name>A0AAN7V8W4_9COLE</name>
<evidence type="ECO:0000256" key="5">
    <source>
        <dbReference type="PROSITE-ProRule" id="PRU00302"/>
    </source>
</evidence>
<dbReference type="SUPFAM" id="SSF48726">
    <property type="entry name" value="Immunoglobulin"/>
    <property type="match status" value="1"/>
</dbReference>
<feature type="domain" description="Sushi" evidence="7">
    <location>
        <begin position="455"/>
        <end position="511"/>
    </location>
</feature>
<dbReference type="AlphaFoldDB" id="A0AAN7V8W4"/>
<dbReference type="PROSITE" id="PS50835">
    <property type="entry name" value="IG_LIKE"/>
    <property type="match status" value="1"/>
</dbReference>
<dbReference type="InterPro" id="IPR000436">
    <property type="entry name" value="Sushi_SCR_CCP_dom"/>
</dbReference>
<evidence type="ECO:0000256" key="3">
    <source>
        <dbReference type="ARBA" id="ARBA00023157"/>
    </source>
</evidence>
<feature type="disulfide bond" evidence="5">
    <location>
        <begin position="423"/>
        <end position="450"/>
    </location>
</feature>
<evidence type="ECO:0000313" key="8">
    <source>
        <dbReference type="EMBL" id="KAK5642418.1"/>
    </source>
</evidence>
<evidence type="ECO:0000259" key="6">
    <source>
        <dbReference type="PROSITE" id="PS50835"/>
    </source>
</evidence>
<evidence type="ECO:0000259" key="7">
    <source>
        <dbReference type="PROSITE" id="PS50923"/>
    </source>
</evidence>
<dbReference type="PANTHER" id="PTHR19325">
    <property type="entry name" value="COMPLEMENT COMPONENT-RELATED SUSHI DOMAIN-CONTAINING"/>
    <property type="match status" value="1"/>
</dbReference>
<keyword evidence="2" id="KW-0677">Repeat</keyword>
<feature type="domain" description="Ig-like" evidence="6">
    <location>
        <begin position="165"/>
        <end position="259"/>
    </location>
</feature>
<dbReference type="PROSITE" id="PS50923">
    <property type="entry name" value="SUSHI"/>
    <property type="match status" value="5"/>
</dbReference>
<sequence length="515" mass="56309">MLIIDFTMESCPPPSLALNGTQTEEGDIRIRNEYRLIREVKFSGAIGPLGEKRLCKIKCIGGQWVGPLCVNEDEQENGRFQPLFRSCKLEYINPHLVVTFRNVSIQTAGWVFPHGAKLQIRCRELGLYKPVGMATPRCQNGAWSHKLPSCVPTTLLTNFTEDAPPTILIKIPSGSASIEPTGLLAVFPGSTLHLECLFSRRLGSPDWTWTSPLGQYLTGWAIASEERDWKYRLSIYYAKPQDSGTFTCSTPRGVTNSISLHVAAVHCGPISVSSMHLTVRVEGTRLGHTAIFQCPIGFKVNGNANLTCQASGKWSSSVPSCEPVRCPSLVTPGALEEPHVKILEHNCSYGGRALFNCAWGYQLVGPPGIECELDGNWSSPVPKCLPIQCPPPVIPVNGHLIQSESAGMDGGRYAVGSLVQFACRGAHVLEGEPSIICTETGYWSHPPPFCKPRCPYLGEPENGAVVPSKFAYEPGDELQVICNPGFESRLEARPKCLADGRWSMPLPQCTIYSEI</sequence>
<feature type="domain" description="Sushi" evidence="7">
    <location>
        <begin position="85"/>
        <end position="152"/>
    </location>
</feature>
<feature type="disulfide bond" evidence="5">
    <location>
        <begin position="357"/>
        <end position="384"/>
    </location>
</feature>
<dbReference type="InterPro" id="IPR036179">
    <property type="entry name" value="Ig-like_dom_sf"/>
</dbReference>
<dbReference type="InterPro" id="IPR035976">
    <property type="entry name" value="Sushi/SCR/CCP_sf"/>
</dbReference>
<comment type="caution">
    <text evidence="8">The sequence shown here is derived from an EMBL/GenBank/DDBJ whole genome shotgun (WGS) entry which is preliminary data.</text>
</comment>
<evidence type="ECO:0000256" key="4">
    <source>
        <dbReference type="ARBA" id="ARBA00023180"/>
    </source>
</evidence>
<proteinExistence type="predicted"/>
<dbReference type="InterPro" id="IPR007110">
    <property type="entry name" value="Ig-like_dom"/>
</dbReference>
<dbReference type="Pfam" id="PF00084">
    <property type="entry name" value="Sushi"/>
    <property type="match status" value="5"/>
</dbReference>